<keyword evidence="3" id="KW-1185">Reference proteome</keyword>
<dbReference type="EMBL" id="ABEU02000014">
    <property type="status" value="NOT_ANNOTATED_CDS"/>
    <property type="molecule type" value="Genomic_DNA"/>
</dbReference>
<dbReference type="EnsemblPlants" id="Pp3c14_15420V3.2">
    <property type="protein sequence ID" value="Pp3c14_15420V3.2"/>
    <property type="gene ID" value="Pp3c14_15420"/>
</dbReference>
<name>A0A7I4ANL7_PHYPA</name>
<dbReference type="EnsemblPlants" id="Pp3c14_15420V3.3">
    <property type="protein sequence ID" value="Pp3c14_15420V3.3"/>
    <property type="gene ID" value="Pp3c14_15420"/>
</dbReference>
<organism evidence="2 3">
    <name type="scientific">Physcomitrium patens</name>
    <name type="common">Spreading-leaved earth moss</name>
    <name type="synonym">Physcomitrella patens</name>
    <dbReference type="NCBI Taxonomy" id="3218"/>
    <lineage>
        <taxon>Eukaryota</taxon>
        <taxon>Viridiplantae</taxon>
        <taxon>Streptophyta</taxon>
        <taxon>Embryophyta</taxon>
        <taxon>Bryophyta</taxon>
        <taxon>Bryophytina</taxon>
        <taxon>Bryopsida</taxon>
        <taxon>Funariidae</taxon>
        <taxon>Funariales</taxon>
        <taxon>Funariaceae</taxon>
        <taxon>Physcomitrium</taxon>
    </lineage>
</organism>
<protein>
    <submittedName>
        <fullName evidence="2">Uncharacterized protein</fullName>
    </submittedName>
</protein>
<accession>A0A7I4ANL7</accession>
<dbReference type="Gramene" id="Pp3c14_15420V3.3">
    <property type="protein sequence ID" value="Pp3c14_15420V3.3"/>
    <property type="gene ID" value="Pp3c14_15420"/>
</dbReference>
<dbReference type="AlphaFoldDB" id="A0A7I4ANL7"/>
<dbReference type="Proteomes" id="UP000006727">
    <property type="component" value="Chromosome 14"/>
</dbReference>
<dbReference type="Gramene" id="Pp3c14_15420V3.2">
    <property type="protein sequence ID" value="Pp3c14_15420V3.2"/>
    <property type="gene ID" value="Pp3c14_15420"/>
</dbReference>
<evidence type="ECO:0000313" key="2">
    <source>
        <dbReference type="EnsemblPlants" id="Pp3c14_15420V3.3"/>
    </source>
</evidence>
<reference evidence="2" key="3">
    <citation type="submission" date="2020-12" db="UniProtKB">
        <authorList>
            <consortium name="EnsemblPlants"/>
        </authorList>
    </citation>
    <scope>IDENTIFICATION</scope>
</reference>
<evidence type="ECO:0000313" key="3">
    <source>
        <dbReference type="Proteomes" id="UP000006727"/>
    </source>
</evidence>
<reference evidence="2 3" key="1">
    <citation type="journal article" date="2008" name="Science">
        <title>The Physcomitrella genome reveals evolutionary insights into the conquest of land by plants.</title>
        <authorList>
            <person name="Rensing S."/>
            <person name="Lang D."/>
            <person name="Zimmer A."/>
            <person name="Terry A."/>
            <person name="Salamov A."/>
            <person name="Shapiro H."/>
            <person name="Nishiyama T."/>
            <person name="Perroud P.-F."/>
            <person name="Lindquist E."/>
            <person name="Kamisugi Y."/>
            <person name="Tanahashi T."/>
            <person name="Sakakibara K."/>
            <person name="Fujita T."/>
            <person name="Oishi K."/>
            <person name="Shin-I T."/>
            <person name="Kuroki Y."/>
            <person name="Toyoda A."/>
            <person name="Suzuki Y."/>
            <person name="Hashimoto A."/>
            <person name="Yamaguchi K."/>
            <person name="Sugano A."/>
            <person name="Kohara Y."/>
            <person name="Fujiyama A."/>
            <person name="Anterola A."/>
            <person name="Aoki S."/>
            <person name="Ashton N."/>
            <person name="Barbazuk W.B."/>
            <person name="Barker E."/>
            <person name="Bennetzen J."/>
            <person name="Bezanilla M."/>
            <person name="Blankenship R."/>
            <person name="Cho S.H."/>
            <person name="Dutcher S."/>
            <person name="Estelle M."/>
            <person name="Fawcett J.A."/>
            <person name="Gundlach H."/>
            <person name="Hanada K."/>
            <person name="Heyl A."/>
            <person name="Hicks K.A."/>
            <person name="Hugh J."/>
            <person name="Lohr M."/>
            <person name="Mayer K."/>
            <person name="Melkozernov A."/>
            <person name="Murata T."/>
            <person name="Nelson D."/>
            <person name="Pils B."/>
            <person name="Prigge M."/>
            <person name="Reiss B."/>
            <person name="Renner T."/>
            <person name="Rombauts S."/>
            <person name="Rushton P."/>
            <person name="Sanderfoot A."/>
            <person name="Schween G."/>
            <person name="Shiu S.-H."/>
            <person name="Stueber K."/>
            <person name="Theodoulou F.L."/>
            <person name="Tu H."/>
            <person name="Van de Peer Y."/>
            <person name="Verrier P.J."/>
            <person name="Waters E."/>
            <person name="Wood A."/>
            <person name="Yang L."/>
            <person name="Cove D."/>
            <person name="Cuming A."/>
            <person name="Hasebe M."/>
            <person name="Lucas S."/>
            <person name="Mishler D.B."/>
            <person name="Reski R."/>
            <person name="Grigoriev I."/>
            <person name="Quatrano R.S."/>
            <person name="Boore J.L."/>
        </authorList>
    </citation>
    <scope>NUCLEOTIDE SEQUENCE [LARGE SCALE GENOMIC DNA]</scope>
    <source>
        <strain evidence="2 3">cv. Gransden 2004</strain>
    </source>
</reference>
<proteinExistence type="predicted"/>
<feature type="region of interest" description="Disordered" evidence="1">
    <location>
        <begin position="33"/>
        <end position="52"/>
    </location>
</feature>
<evidence type="ECO:0000256" key="1">
    <source>
        <dbReference type="SAM" id="MobiDB-lite"/>
    </source>
</evidence>
<sequence>MRLEYDKYPRDQTDDDYYKEESTITHCTHCPNQTQRKMNTRAEPPNARDSKHNTIALKLPTAYHRNAATFESSITWSFSTNNVLATPRQQPISNPSSALHRLLSL</sequence>
<reference evidence="2 3" key="2">
    <citation type="journal article" date="2018" name="Plant J.">
        <title>The Physcomitrella patens chromosome-scale assembly reveals moss genome structure and evolution.</title>
        <authorList>
            <person name="Lang D."/>
            <person name="Ullrich K.K."/>
            <person name="Murat F."/>
            <person name="Fuchs J."/>
            <person name="Jenkins J."/>
            <person name="Haas F.B."/>
            <person name="Piednoel M."/>
            <person name="Gundlach H."/>
            <person name="Van Bel M."/>
            <person name="Meyberg R."/>
            <person name="Vives C."/>
            <person name="Morata J."/>
            <person name="Symeonidi A."/>
            <person name="Hiss M."/>
            <person name="Muchero W."/>
            <person name="Kamisugi Y."/>
            <person name="Saleh O."/>
            <person name="Blanc G."/>
            <person name="Decker E.L."/>
            <person name="van Gessel N."/>
            <person name="Grimwood J."/>
            <person name="Hayes R.D."/>
            <person name="Graham S.W."/>
            <person name="Gunter L.E."/>
            <person name="McDaniel S.F."/>
            <person name="Hoernstein S.N.W."/>
            <person name="Larsson A."/>
            <person name="Li F.W."/>
            <person name="Perroud P.F."/>
            <person name="Phillips J."/>
            <person name="Ranjan P."/>
            <person name="Rokshar D.S."/>
            <person name="Rothfels C.J."/>
            <person name="Schneider L."/>
            <person name="Shu S."/>
            <person name="Stevenson D.W."/>
            <person name="Thummler F."/>
            <person name="Tillich M."/>
            <person name="Villarreal Aguilar J.C."/>
            <person name="Widiez T."/>
            <person name="Wong G.K."/>
            <person name="Wymore A."/>
            <person name="Zhang Y."/>
            <person name="Zimmer A.D."/>
            <person name="Quatrano R.S."/>
            <person name="Mayer K.F.X."/>
            <person name="Goodstein D."/>
            <person name="Casacuberta J.M."/>
            <person name="Vandepoele K."/>
            <person name="Reski R."/>
            <person name="Cuming A.C."/>
            <person name="Tuskan G.A."/>
            <person name="Maumus F."/>
            <person name="Salse J."/>
            <person name="Schmutz J."/>
            <person name="Rensing S.A."/>
        </authorList>
    </citation>
    <scope>NUCLEOTIDE SEQUENCE [LARGE SCALE GENOMIC DNA]</scope>
    <source>
        <strain evidence="2 3">cv. Gransden 2004</strain>
    </source>
</reference>